<accession>A0A1Q9D322</accession>
<reference evidence="2 3" key="1">
    <citation type="submission" date="2016-02" db="EMBL/GenBank/DDBJ databases">
        <title>Genome analysis of coral dinoflagellate symbionts highlights evolutionary adaptations to a symbiotic lifestyle.</title>
        <authorList>
            <person name="Aranda M."/>
            <person name="Li Y."/>
            <person name="Liew Y.J."/>
            <person name="Baumgarten S."/>
            <person name="Simakov O."/>
            <person name="Wilson M."/>
            <person name="Piel J."/>
            <person name="Ashoor H."/>
            <person name="Bougouffa S."/>
            <person name="Bajic V.B."/>
            <person name="Ryu T."/>
            <person name="Ravasi T."/>
            <person name="Bayer T."/>
            <person name="Micklem G."/>
            <person name="Kim H."/>
            <person name="Bhak J."/>
            <person name="Lajeunesse T.C."/>
            <person name="Voolstra C.R."/>
        </authorList>
    </citation>
    <scope>NUCLEOTIDE SEQUENCE [LARGE SCALE GENOMIC DNA]</scope>
    <source>
        <strain evidence="2 3">CCMP2467</strain>
    </source>
</reference>
<dbReference type="AlphaFoldDB" id="A0A1Q9D322"/>
<feature type="chain" id="PRO_5012660824" evidence="1">
    <location>
        <begin position="19"/>
        <end position="196"/>
    </location>
</feature>
<keyword evidence="1" id="KW-0732">Signal</keyword>
<gene>
    <name evidence="2" type="ORF">AK812_SmicGene28964</name>
</gene>
<keyword evidence="3" id="KW-1185">Reference proteome</keyword>
<proteinExistence type="predicted"/>
<feature type="signal peptide" evidence="1">
    <location>
        <begin position="1"/>
        <end position="18"/>
    </location>
</feature>
<organism evidence="2 3">
    <name type="scientific">Symbiodinium microadriaticum</name>
    <name type="common">Dinoflagellate</name>
    <name type="synonym">Zooxanthella microadriatica</name>
    <dbReference type="NCBI Taxonomy" id="2951"/>
    <lineage>
        <taxon>Eukaryota</taxon>
        <taxon>Sar</taxon>
        <taxon>Alveolata</taxon>
        <taxon>Dinophyceae</taxon>
        <taxon>Suessiales</taxon>
        <taxon>Symbiodiniaceae</taxon>
        <taxon>Symbiodinium</taxon>
    </lineage>
</organism>
<comment type="caution">
    <text evidence="2">The sequence shown here is derived from an EMBL/GenBank/DDBJ whole genome shotgun (WGS) entry which is preliminary data.</text>
</comment>
<dbReference type="EMBL" id="LSRX01000753">
    <property type="protein sequence ID" value="OLP89567.1"/>
    <property type="molecule type" value="Genomic_DNA"/>
</dbReference>
<sequence length="196" mass="21441">MAALAWLLFSLAAGAADARHLRGLRGLSEDLGTMLREDVAKAASHIFKTFDIEGNPLISFDVEGRRRTAWCHRDEGRPRREGQGGLVSFAVEDLSVEVHCQYDLRLSSFGYKETGNVRARMFGDSMSLNFPDEGSGAGGCHFGKGLDLEVRSYVARSQLLGLTGMLLRIQGARDATLGVACLLLRVLFSGLHAVWR</sequence>
<evidence type="ECO:0000313" key="3">
    <source>
        <dbReference type="Proteomes" id="UP000186817"/>
    </source>
</evidence>
<evidence type="ECO:0000313" key="2">
    <source>
        <dbReference type="EMBL" id="OLP89567.1"/>
    </source>
</evidence>
<dbReference type="Proteomes" id="UP000186817">
    <property type="component" value="Unassembled WGS sequence"/>
</dbReference>
<protein>
    <submittedName>
        <fullName evidence="2">Uncharacterized protein</fullName>
    </submittedName>
</protein>
<name>A0A1Q9D322_SYMMI</name>
<evidence type="ECO:0000256" key="1">
    <source>
        <dbReference type="SAM" id="SignalP"/>
    </source>
</evidence>